<evidence type="ECO:0000313" key="2">
    <source>
        <dbReference type="Proteomes" id="UP000823388"/>
    </source>
</evidence>
<reference evidence="1" key="1">
    <citation type="submission" date="2020-05" db="EMBL/GenBank/DDBJ databases">
        <title>WGS assembly of Panicum virgatum.</title>
        <authorList>
            <person name="Lovell J.T."/>
            <person name="Jenkins J."/>
            <person name="Shu S."/>
            <person name="Juenger T.E."/>
            <person name="Schmutz J."/>
        </authorList>
    </citation>
    <scope>NUCLEOTIDE SEQUENCE</scope>
    <source>
        <strain evidence="1">AP13</strain>
    </source>
</reference>
<sequence>MDGDAARRARINIPREGGPGAAGRWWWRVGPTRERWKEGEVWRPVWVRRWTRPAAPPPPRVLAAARGVGLRRAVAPSRVESTTLTPPHASAWLLTPSSSTSGPDFLFHRPGTIPRRCGGGCRHDTGACRGLETPPRTCLPGRAERAAAASLGCSLASRGLEVGRASRWQ</sequence>
<dbReference type="EMBL" id="CM029047">
    <property type="protein sequence ID" value="KAG2582402.1"/>
    <property type="molecule type" value="Genomic_DNA"/>
</dbReference>
<accession>A0A8T0R9B5</accession>
<comment type="caution">
    <text evidence="1">The sequence shown here is derived from an EMBL/GenBank/DDBJ whole genome shotgun (WGS) entry which is preliminary data.</text>
</comment>
<evidence type="ECO:0000313" key="1">
    <source>
        <dbReference type="EMBL" id="KAG2582402.1"/>
    </source>
</evidence>
<name>A0A8T0R9B5_PANVG</name>
<organism evidence="1 2">
    <name type="scientific">Panicum virgatum</name>
    <name type="common">Blackwell switchgrass</name>
    <dbReference type="NCBI Taxonomy" id="38727"/>
    <lineage>
        <taxon>Eukaryota</taxon>
        <taxon>Viridiplantae</taxon>
        <taxon>Streptophyta</taxon>
        <taxon>Embryophyta</taxon>
        <taxon>Tracheophyta</taxon>
        <taxon>Spermatophyta</taxon>
        <taxon>Magnoliopsida</taxon>
        <taxon>Liliopsida</taxon>
        <taxon>Poales</taxon>
        <taxon>Poaceae</taxon>
        <taxon>PACMAD clade</taxon>
        <taxon>Panicoideae</taxon>
        <taxon>Panicodae</taxon>
        <taxon>Paniceae</taxon>
        <taxon>Panicinae</taxon>
        <taxon>Panicum</taxon>
        <taxon>Panicum sect. Hiantes</taxon>
    </lineage>
</organism>
<dbReference type="Proteomes" id="UP000823388">
    <property type="component" value="Chromosome 6K"/>
</dbReference>
<keyword evidence="2" id="KW-1185">Reference proteome</keyword>
<proteinExistence type="predicted"/>
<gene>
    <name evidence="1" type="ORF">PVAP13_6KG102235</name>
</gene>
<dbReference type="AlphaFoldDB" id="A0A8T0R9B5"/>
<protein>
    <submittedName>
        <fullName evidence="1">Uncharacterized protein</fullName>
    </submittedName>
</protein>